<name>A0A426X648_ENSVE</name>
<keyword evidence="1" id="KW-0472">Membrane</keyword>
<dbReference type="AlphaFoldDB" id="A0A426X648"/>
<protein>
    <submittedName>
        <fullName evidence="2">Uncharacterized protein</fullName>
    </submittedName>
</protein>
<accession>A0A426X648</accession>
<sequence length="135" mass="15096">MLRWVLGLGSWLVTESYRESCDAYCSYHVAAMYEVLDLVLQIIAFLGIMPVITVEATITSVVPVLGSRPQRVGSFEEFLLWDLEKDLCPSGVERNIGRPGNSLLTSLHPPPWEPRGWAPRGLSPGALLIFTFLRH</sequence>
<evidence type="ECO:0000313" key="2">
    <source>
        <dbReference type="EMBL" id="RRT34938.1"/>
    </source>
</evidence>
<keyword evidence="1" id="KW-1133">Transmembrane helix</keyword>
<dbReference type="EMBL" id="AMZH03025829">
    <property type="protein sequence ID" value="RRT34938.1"/>
    <property type="molecule type" value="Genomic_DNA"/>
</dbReference>
<evidence type="ECO:0000256" key="1">
    <source>
        <dbReference type="SAM" id="Phobius"/>
    </source>
</evidence>
<dbReference type="Proteomes" id="UP000287651">
    <property type="component" value="Unassembled WGS sequence"/>
</dbReference>
<comment type="caution">
    <text evidence="2">The sequence shown here is derived from an EMBL/GenBank/DDBJ whole genome shotgun (WGS) entry which is preliminary data.</text>
</comment>
<reference evidence="2 3" key="1">
    <citation type="journal article" date="2014" name="Agronomy (Basel)">
        <title>A Draft Genome Sequence for Ensete ventricosum, the Drought-Tolerant Tree Against Hunger.</title>
        <authorList>
            <person name="Harrison J."/>
            <person name="Moore K.A."/>
            <person name="Paszkiewicz K."/>
            <person name="Jones T."/>
            <person name="Grant M."/>
            <person name="Ambacheew D."/>
            <person name="Muzemil S."/>
            <person name="Studholme D.J."/>
        </authorList>
    </citation>
    <scope>NUCLEOTIDE SEQUENCE [LARGE SCALE GENOMIC DNA]</scope>
</reference>
<proteinExistence type="predicted"/>
<evidence type="ECO:0000313" key="3">
    <source>
        <dbReference type="Proteomes" id="UP000287651"/>
    </source>
</evidence>
<organism evidence="2 3">
    <name type="scientific">Ensete ventricosum</name>
    <name type="common">Abyssinian banana</name>
    <name type="synonym">Musa ensete</name>
    <dbReference type="NCBI Taxonomy" id="4639"/>
    <lineage>
        <taxon>Eukaryota</taxon>
        <taxon>Viridiplantae</taxon>
        <taxon>Streptophyta</taxon>
        <taxon>Embryophyta</taxon>
        <taxon>Tracheophyta</taxon>
        <taxon>Spermatophyta</taxon>
        <taxon>Magnoliopsida</taxon>
        <taxon>Liliopsida</taxon>
        <taxon>Zingiberales</taxon>
        <taxon>Musaceae</taxon>
        <taxon>Ensete</taxon>
    </lineage>
</organism>
<gene>
    <name evidence="2" type="ORF">B296_00058442</name>
</gene>
<keyword evidence="1" id="KW-0812">Transmembrane</keyword>
<feature type="transmembrane region" description="Helical" evidence="1">
    <location>
        <begin position="42"/>
        <end position="65"/>
    </location>
</feature>